<dbReference type="GO" id="GO:0005637">
    <property type="term" value="C:nuclear inner membrane"/>
    <property type="evidence" value="ECO:0007669"/>
    <property type="project" value="UniProtKB-SubCell"/>
</dbReference>
<evidence type="ECO:0000256" key="3">
    <source>
        <dbReference type="ARBA" id="ARBA00022692"/>
    </source>
</evidence>
<keyword evidence="5" id="KW-0472">Membrane</keyword>
<feature type="signal peptide" evidence="8">
    <location>
        <begin position="1"/>
        <end position="17"/>
    </location>
</feature>
<feature type="compositionally biased region" description="Basic and acidic residues" evidence="7">
    <location>
        <begin position="909"/>
        <end position="923"/>
    </location>
</feature>
<feature type="compositionally biased region" description="Basic and acidic residues" evidence="7">
    <location>
        <begin position="937"/>
        <end position="951"/>
    </location>
</feature>
<feature type="compositionally biased region" description="Basic residues" evidence="7">
    <location>
        <begin position="479"/>
        <end position="489"/>
    </location>
</feature>
<dbReference type="GO" id="GO:0071763">
    <property type="term" value="P:nuclear membrane organization"/>
    <property type="evidence" value="ECO:0007669"/>
    <property type="project" value="TreeGrafter"/>
</dbReference>
<name>A0A9P4WEJ5_CURKU</name>
<dbReference type="OrthoDB" id="2503928at2759"/>
<keyword evidence="4" id="KW-1133">Transmembrane helix</keyword>
<dbReference type="GO" id="GO:0034399">
    <property type="term" value="C:nuclear periphery"/>
    <property type="evidence" value="ECO:0007669"/>
    <property type="project" value="TreeGrafter"/>
</dbReference>
<comment type="caution">
    <text evidence="12">The sequence shown here is derived from an EMBL/GenBank/DDBJ whole genome shotgun (WGS) entry which is preliminary data.</text>
</comment>
<dbReference type="Pfam" id="PF18271">
    <property type="entry name" value="GH131_N"/>
    <property type="match status" value="1"/>
</dbReference>
<keyword evidence="13" id="KW-1185">Reference proteome</keyword>
<keyword evidence="3" id="KW-0812">Transmembrane</keyword>
<evidence type="ECO:0000256" key="6">
    <source>
        <dbReference type="ARBA" id="ARBA00023242"/>
    </source>
</evidence>
<protein>
    <submittedName>
        <fullName evidence="12">Inner nuclear membrane protein enriched at telomere/subtelomere region</fullName>
    </submittedName>
</protein>
<gene>
    <name evidence="12" type="primary">SRC1_2</name>
    <name evidence="12" type="ORF">E8E13_010737</name>
</gene>
<dbReference type="CDD" id="cd12935">
    <property type="entry name" value="LEM_like"/>
    <property type="match status" value="1"/>
</dbReference>
<keyword evidence="2" id="KW-0597">Phosphoprotein</keyword>
<feature type="domain" description="Glycoside hydrolase 131 catalytic N-terminal" evidence="11">
    <location>
        <begin position="20"/>
        <end position="252"/>
    </location>
</feature>
<proteinExistence type="predicted"/>
<evidence type="ECO:0000256" key="7">
    <source>
        <dbReference type="SAM" id="MobiDB-lite"/>
    </source>
</evidence>
<dbReference type="InterPro" id="IPR041885">
    <property type="entry name" value="MAN1_winged_helix_dom"/>
</dbReference>
<feature type="compositionally biased region" description="Polar residues" evidence="7">
    <location>
        <begin position="925"/>
        <end position="935"/>
    </location>
</feature>
<sequence length="951" mass="105118">MLGKSTILSALVSVVSAGTILWDGRFNDFTSSSDLNKWSWANQVGPYQYYIHGSGAVTSYVNLSPSYKNPGDTNSKQGAKITIDSTAKWNSDMWRTELIPQTKAAINQGTVFYHFSIKRGTTNVPSSTNEHQICFFESHFTELKYGWISGEQGTSNTNLQWMVSGQSKWKVELKADEWHNVAYEINFSSNQVTFWHSTGNDSLIKTAGPFSTSTSSNGADWHLGVLRLPRQGNDGTGAEDWYFSGVYVESGSLTTSVVSPNARDMADARGEYWYFEPGVDSNKITVPELRSILLKHGVGYPSSAKKPQLVALFNESVAPQAAQVQRTHARTKRTTRGIVDVPSSSNSTTDDVDDDTLVAPTPATRRTARRTARATTEDAEHVDAAPVSRAKTPSRAVPAKHSRALEPDVDERPAARRTRKSTAPVYKEPTPDPEAWHRSGPESPFTQDNPFQSGSSPAVPDSTSRDKSRRRTLGSEVKQRRKSDAHRRRTAEPGAEQYDQSIVVPSRKTFDMDVAAPLVGEEGHESTDAGEEFTPEEQLELVRERAKSGQIDILLPRRRKASSKATGTLKAFSATLLLTTAAVFGGVWRQEKIEVGFCGIGRDASSLAGVDVPEWASDILPQCEPCPPHAQCYRGLELVCDRDFIRKDHPLSLGGLIPLPPTCEPDSAKTRKVTAVANKAVEILREKRAQYECGEPDAEGKPVETPDVAEQELKQTLAARTQKGMTDKEFSELFERAFPETVLRDEVVETTDATTGKRTLSSTSLAKLSLTCSIRRSVIQSFERHLLQIVISVLLLASGSYGRYSYTTSRAMEARAKELASDVFDRLASHAALSFQEPGANAERGISMAQLRDDVLRNEFSSSRRQKLWQRVQKKVEFNSNVRAAVRTANSGDVARMWEWIGPMRMIEDGRSSGKRESGRFSIEHTPQPTPSAASKETAERKTWDEGHPVY</sequence>
<dbReference type="PANTHER" id="PTHR47808:SF2">
    <property type="entry name" value="LEM DOMAIN-CONTAINING PROTEIN 2"/>
    <property type="match status" value="1"/>
</dbReference>
<evidence type="ECO:0000256" key="1">
    <source>
        <dbReference type="ARBA" id="ARBA00004540"/>
    </source>
</evidence>
<reference evidence="12" key="1">
    <citation type="submission" date="2019-04" db="EMBL/GenBank/DDBJ databases">
        <title>Sequencing of skin fungus with MAO and IRED activity.</title>
        <authorList>
            <person name="Marsaioli A.J."/>
            <person name="Bonatto J.M.C."/>
            <person name="Reis Junior O."/>
        </authorList>
    </citation>
    <scope>NUCLEOTIDE SEQUENCE</scope>
    <source>
        <strain evidence="12">30M1</strain>
    </source>
</reference>
<dbReference type="InterPro" id="IPR036361">
    <property type="entry name" value="SAP_dom_sf"/>
</dbReference>
<evidence type="ECO:0000256" key="2">
    <source>
        <dbReference type="ARBA" id="ARBA00022553"/>
    </source>
</evidence>
<keyword evidence="8" id="KW-0732">Signal</keyword>
<organism evidence="12 13">
    <name type="scientific">Curvularia kusanoi</name>
    <name type="common">Cochliobolus kusanoi</name>
    <dbReference type="NCBI Taxonomy" id="90978"/>
    <lineage>
        <taxon>Eukaryota</taxon>
        <taxon>Fungi</taxon>
        <taxon>Dikarya</taxon>
        <taxon>Ascomycota</taxon>
        <taxon>Pezizomycotina</taxon>
        <taxon>Dothideomycetes</taxon>
        <taxon>Pleosporomycetidae</taxon>
        <taxon>Pleosporales</taxon>
        <taxon>Pleosporineae</taxon>
        <taxon>Pleosporaceae</taxon>
        <taxon>Curvularia</taxon>
    </lineage>
</organism>
<feature type="compositionally biased region" description="Low complexity" evidence="7">
    <location>
        <begin position="339"/>
        <end position="349"/>
    </location>
</feature>
<feature type="compositionally biased region" description="Polar residues" evidence="7">
    <location>
        <begin position="444"/>
        <end position="456"/>
    </location>
</feature>
<dbReference type="Gene3D" id="1.10.10.1180">
    <property type="entry name" value="MAN1, winged-helix domain"/>
    <property type="match status" value="1"/>
</dbReference>
<dbReference type="PANTHER" id="PTHR47808">
    <property type="entry name" value="INNER NUCLEAR MEMBRANE PROTEIN HEH2-RELATED"/>
    <property type="match status" value="1"/>
</dbReference>
<dbReference type="InterPro" id="IPR025856">
    <property type="entry name" value="HeH/LEM_domain"/>
</dbReference>
<dbReference type="EMBL" id="SWKU01000001">
    <property type="protein sequence ID" value="KAF3011001.1"/>
    <property type="molecule type" value="Genomic_DNA"/>
</dbReference>
<dbReference type="InterPro" id="IPR044780">
    <property type="entry name" value="Heh2/Src1"/>
</dbReference>
<keyword evidence="6" id="KW-0539">Nucleus</keyword>
<dbReference type="GO" id="GO:0003682">
    <property type="term" value="F:chromatin binding"/>
    <property type="evidence" value="ECO:0007669"/>
    <property type="project" value="InterPro"/>
</dbReference>
<feature type="region of interest" description="Disordered" evidence="7">
    <location>
        <begin position="909"/>
        <end position="951"/>
    </location>
</feature>
<evidence type="ECO:0000256" key="4">
    <source>
        <dbReference type="ARBA" id="ARBA00022989"/>
    </source>
</evidence>
<evidence type="ECO:0000313" key="13">
    <source>
        <dbReference type="Proteomes" id="UP000801428"/>
    </source>
</evidence>
<dbReference type="Gene3D" id="1.10.720.30">
    <property type="entry name" value="SAP domain"/>
    <property type="match status" value="1"/>
</dbReference>
<dbReference type="InterPro" id="IPR018996">
    <property type="entry name" value="Man1/Src1-like_C"/>
</dbReference>
<dbReference type="Pfam" id="PF09402">
    <property type="entry name" value="MSC"/>
    <property type="match status" value="1"/>
</dbReference>
<evidence type="ECO:0000259" key="11">
    <source>
        <dbReference type="Pfam" id="PF18271"/>
    </source>
</evidence>
<evidence type="ECO:0000259" key="9">
    <source>
        <dbReference type="Pfam" id="PF09402"/>
    </source>
</evidence>
<accession>A0A9P4WEJ5</accession>
<dbReference type="Pfam" id="PF12949">
    <property type="entry name" value="HeH"/>
    <property type="match status" value="1"/>
</dbReference>
<feature type="domain" description="HeH/LEM" evidence="10">
    <location>
        <begin position="282"/>
        <end position="315"/>
    </location>
</feature>
<feature type="domain" description="Man1/Src1-like C-terminal" evidence="9">
    <location>
        <begin position="576"/>
        <end position="903"/>
    </location>
</feature>
<dbReference type="Gene3D" id="2.60.120.1160">
    <property type="match status" value="1"/>
</dbReference>
<comment type="subcellular location">
    <subcellularLocation>
        <location evidence="1">Nucleus inner membrane</location>
    </subcellularLocation>
</comment>
<dbReference type="InterPro" id="IPR041524">
    <property type="entry name" value="GH131_N"/>
</dbReference>
<evidence type="ECO:0000256" key="8">
    <source>
        <dbReference type="SAM" id="SignalP"/>
    </source>
</evidence>
<dbReference type="AlphaFoldDB" id="A0A9P4WEJ5"/>
<evidence type="ECO:0000259" key="10">
    <source>
        <dbReference type="Pfam" id="PF12949"/>
    </source>
</evidence>
<feature type="chain" id="PRO_5040145684" evidence="8">
    <location>
        <begin position="18"/>
        <end position="951"/>
    </location>
</feature>
<evidence type="ECO:0000313" key="12">
    <source>
        <dbReference type="EMBL" id="KAF3011001.1"/>
    </source>
</evidence>
<dbReference type="GO" id="GO:0005783">
    <property type="term" value="C:endoplasmic reticulum"/>
    <property type="evidence" value="ECO:0007669"/>
    <property type="project" value="TreeGrafter"/>
</dbReference>
<feature type="compositionally biased region" description="Basic and acidic residues" evidence="7">
    <location>
        <begin position="403"/>
        <end position="414"/>
    </location>
</feature>
<feature type="region of interest" description="Disordered" evidence="7">
    <location>
        <begin position="325"/>
        <end position="504"/>
    </location>
</feature>
<dbReference type="Proteomes" id="UP000801428">
    <property type="component" value="Unassembled WGS sequence"/>
</dbReference>
<evidence type="ECO:0000256" key="5">
    <source>
        <dbReference type="ARBA" id="ARBA00023136"/>
    </source>
</evidence>